<dbReference type="CDD" id="cd14789">
    <property type="entry name" value="Tiki"/>
    <property type="match status" value="1"/>
</dbReference>
<protein>
    <submittedName>
        <fullName evidence="2">Polysaccharide biosynthesis protein GumN</fullName>
    </submittedName>
</protein>
<sequence length="285" mass="31767">MKIFWHLLLWLWCAQGLAAPALWSASKDGQQLWLFGSIHIADERLAELPPVLLRALDDSRQLLLEVDPQEITPAALAPYLRMAAGENWPSRLGAPLSAELDAAISQAGLAQLRPLPPWFAALQLTQARAMALGFAGEQGVDMQILAEARARQIPVAGLESPSTVFGMLASLPERRLEADFVRHTLDELPDMQGHLNRLLDTWLDGDEQALQALLQEDTGEELKAFIEQELLLSRNRLWLERLTQLNPPRALLVVGALHLYGEQGLLALLRQDGYTLKKIEDKIVY</sequence>
<keyword evidence="3" id="KW-1185">Reference proteome</keyword>
<dbReference type="Pfam" id="PF01963">
    <property type="entry name" value="TraB_PrgY_gumN"/>
    <property type="match status" value="1"/>
</dbReference>
<reference evidence="3" key="1">
    <citation type="submission" date="2015-09" db="EMBL/GenBank/DDBJ databases">
        <authorList>
            <person name="Shao Z."/>
            <person name="Wang L."/>
        </authorList>
    </citation>
    <scope>NUCLEOTIDE SEQUENCE [LARGE SCALE GENOMIC DNA]</scope>
    <source>
        <strain evidence="3">F13-1</strain>
    </source>
</reference>
<feature type="signal peptide" evidence="1">
    <location>
        <begin position="1"/>
        <end position="18"/>
    </location>
</feature>
<evidence type="ECO:0000313" key="2">
    <source>
        <dbReference type="EMBL" id="ATG73167.1"/>
    </source>
</evidence>
<feature type="chain" id="PRO_5012403377" evidence="1">
    <location>
        <begin position="19"/>
        <end position="285"/>
    </location>
</feature>
<gene>
    <name evidence="2" type="ORF">AN401_04280</name>
</gene>
<evidence type="ECO:0000313" key="3">
    <source>
        <dbReference type="Proteomes" id="UP000217763"/>
    </source>
</evidence>
<accession>A0A291HLY3</accession>
<dbReference type="InterPro" id="IPR002816">
    <property type="entry name" value="TraB/PrgY/GumN_fam"/>
</dbReference>
<dbReference type="EMBL" id="CP012621">
    <property type="protein sequence ID" value="ATG73167.1"/>
    <property type="molecule type" value="Genomic_DNA"/>
</dbReference>
<dbReference type="InterPro" id="IPR047111">
    <property type="entry name" value="YbaP-like"/>
</dbReference>
<dbReference type="PANTHER" id="PTHR40590">
    <property type="entry name" value="CYTOPLASMIC PROTEIN-RELATED"/>
    <property type="match status" value="1"/>
</dbReference>
<dbReference type="KEGG" id="zdf:AN401_04280"/>
<proteinExistence type="predicted"/>
<dbReference type="RefSeq" id="WP_096778634.1">
    <property type="nucleotide sequence ID" value="NZ_CP012621.1"/>
</dbReference>
<evidence type="ECO:0000256" key="1">
    <source>
        <dbReference type="SAM" id="SignalP"/>
    </source>
</evidence>
<keyword evidence="1" id="KW-0732">Signal</keyword>
<dbReference type="AlphaFoldDB" id="A0A291HLY3"/>
<dbReference type="PANTHER" id="PTHR40590:SF1">
    <property type="entry name" value="CYTOPLASMIC PROTEIN"/>
    <property type="match status" value="1"/>
</dbReference>
<organism evidence="2 3">
    <name type="scientific">Zobellella denitrificans</name>
    <dbReference type="NCBI Taxonomy" id="347534"/>
    <lineage>
        <taxon>Bacteria</taxon>
        <taxon>Pseudomonadati</taxon>
        <taxon>Pseudomonadota</taxon>
        <taxon>Gammaproteobacteria</taxon>
        <taxon>Aeromonadales</taxon>
        <taxon>Aeromonadaceae</taxon>
        <taxon>Zobellella</taxon>
    </lineage>
</organism>
<dbReference type="Proteomes" id="UP000217763">
    <property type="component" value="Chromosome"/>
</dbReference>
<name>A0A291HLY3_9GAMM</name>